<evidence type="ECO:0000313" key="2">
    <source>
        <dbReference type="EnsemblPlants" id="KQL04432"/>
    </source>
</evidence>
<evidence type="ECO:0000313" key="1">
    <source>
        <dbReference type="EMBL" id="RCV24690.1"/>
    </source>
</evidence>
<reference evidence="1 3" key="1">
    <citation type="journal article" date="2012" name="Nat. Biotechnol.">
        <title>Reference genome sequence of the model plant Setaria.</title>
        <authorList>
            <person name="Bennetzen J.L."/>
            <person name="Schmutz J."/>
            <person name="Wang H."/>
            <person name="Percifield R."/>
            <person name="Hawkins J."/>
            <person name="Pontaroli A.C."/>
            <person name="Estep M."/>
            <person name="Feng L."/>
            <person name="Vaughn J.N."/>
            <person name="Grimwood J."/>
            <person name="Jenkins J."/>
            <person name="Barry K."/>
            <person name="Lindquist E."/>
            <person name="Hellsten U."/>
            <person name="Deshpande S."/>
            <person name="Wang X."/>
            <person name="Wu X."/>
            <person name="Mitros T."/>
            <person name="Triplett J."/>
            <person name="Yang X."/>
            <person name="Ye C.Y."/>
            <person name="Mauro-Herrera M."/>
            <person name="Wang L."/>
            <person name="Li P."/>
            <person name="Sharma M."/>
            <person name="Sharma R."/>
            <person name="Ronald P.C."/>
            <person name="Panaud O."/>
            <person name="Kellogg E.A."/>
            <person name="Brutnell T.P."/>
            <person name="Doust A.N."/>
            <person name="Tuskan G.A."/>
            <person name="Rokhsar D."/>
            <person name="Devos K.M."/>
        </authorList>
    </citation>
    <scope>NUCLEOTIDE SEQUENCE [LARGE SCALE GENOMIC DNA]</scope>
    <source>
        <strain evidence="3">cv. Yugu1</strain>
        <strain evidence="1">Yugu1</strain>
    </source>
</reference>
<gene>
    <name evidence="1" type="ORF">SETIT_5G106000v2</name>
</gene>
<organism evidence="1">
    <name type="scientific">Setaria italica</name>
    <name type="common">Foxtail millet</name>
    <name type="synonym">Panicum italicum</name>
    <dbReference type="NCBI Taxonomy" id="4555"/>
    <lineage>
        <taxon>Eukaryota</taxon>
        <taxon>Viridiplantae</taxon>
        <taxon>Streptophyta</taxon>
        <taxon>Embryophyta</taxon>
        <taxon>Tracheophyta</taxon>
        <taxon>Spermatophyta</taxon>
        <taxon>Magnoliopsida</taxon>
        <taxon>Liliopsida</taxon>
        <taxon>Poales</taxon>
        <taxon>Poaceae</taxon>
        <taxon>PACMAD clade</taxon>
        <taxon>Panicoideae</taxon>
        <taxon>Panicodae</taxon>
        <taxon>Paniceae</taxon>
        <taxon>Cenchrinae</taxon>
        <taxon>Setaria</taxon>
    </lineage>
</organism>
<keyword evidence="3" id="KW-1185">Reference proteome</keyword>
<dbReference type="EnsemblPlants" id="KQL04432">
    <property type="protein sequence ID" value="KQL04432"/>
    <property type="gene ID" value="SETIT_004730mg"/>
</dbReference>
<dbReference type="AlphaFoldDB" id="K3XS33"/>
<reference evidence="1" key="2">
    <citation type="submission" date="2015-07" db="EMBL/GenBank/DDBJ databases">
        <authorList>
            <person name="Noorani M."/>
        </authorList>
    </citation>
    <scope>NUCLEOTIDE SEQUENCE</scope>
    <source>
        <strain evidence="1">Yugu1</strain>
    </source>
</reference>
<reference evidence="2" key="3">
    <citation type="submission" date="2018-08" db="UniProtKB">
        <authorList>
            <consortium name="EnsemblPlants"/>
        </authorList>
    </citation>
    <scope>IDENTIFICATION</scope>
    <source>
        <strain evidence="2">Yugu1</strain>
    </source>
</reference>
<accession>K3XS33</accession>
<dbReference type="Proteomes" id="UP000004995">
    <property type="component" value="Unassembled WGS sequence"/>
</dbReference>
<dbReference type="EMBL" id="AGNK02002868">
    <property type="status" value="NOT_ANNOTATED_CDS"/>
    <property type="molecule type" value="Genomic_DNA"/>
</dbReference>
<dbReference type="OMA" id="WMHIHAN"/>
<dbReference type="OrthoDB" id="1103805at2759"/>
<dbReference type="EMBL" id="CM003532">
    <property type="protein sequence ID" value="RCV24690.1"/>
    <property type="molecule type" value="Genomic_DNA"/>
</dbReference>
<dbReference type="HOGENOM" id="CLU_000288_21_9_1"/>
<sequence length="103" mass="11720">MCIFNDSLDLHKFSANALPERKRDIVDPTIWMHTDAYNSTIRSGIKNCLLSVVCLEISCSKKQPREQIPIQDAAIEMHAIRDSYLKFARSLLVEHGVIYGSIK</sequence>
<protein>
    <submittedName>
        <fullName evidence="1 2">Uncharacterized protein</fullName>
    </submittedName>
</protein>
<dbReference type="Gramene" id="KQL04432">
    <property type="protein sequence ID" value="KQL04432"/>
    <property type="gene ID" value="SETIT_004730mg"/>
</dbReference>
<evidence type="ECO:0000313" key="3">
    <source>
        <dbReference type="Proteomes" id="UP000004995"/>
    </source>
</evidence>
<proteinExistence type="predicted"/>
<name>K3XS33_SETIT</name>